<dbReference type="PANTHER" id="PTHR24148">
    <property type="entry name" value="ANKYRIN REPEAT DOMAIN-CONTAINING PROTEIN 39 HOMOLOG-RELATED"/>
    <property type="match status" value="1"/>
</dbReference>
<evidence type="ECO:0000259" key="2">
    <source>
        <dbReference type="Pfam" id="PF06985"/>
    </source>
</evidence>
<feature type="compositionally biased region" description="Basic and acidic residues" evidence="1">
    <location>
        <begin position="421"/>
        <end position="430"/>
    </location>
</feature>
<organism evidence="3 4">
    <name type="scientific">Paraconiothyrium brasiliense</name>
    <dbReference type="NCBI Taxonomy" id="300254"/>
    <lineage>
        <taxon>Eukaryota</taxon>
        <taxon>Fungi</taxon>
        <taxon>Dikarya</taxon>
        <taxon>Ascomycota</taxon>
        <taxon>Pezizomycotina</taxon>
        <taxon>Dothideomycetes</taxon>
        <taxon>Pleosporomycetidae</taxon>
        <taxon>Pleosporales</taxon>
        <taxon>Massarineae</taxon>
        <taxon>Didymosphaeriaceae</taxon>
        <taxon>Paraconiothyrium</taxon>
    </lineage>
</organism>
<accession>A0ABR3RKK5</accession>
<protein>
    <recommendedName>
        <fullName evidence="2">Heterokaryon incompatibility domain-containing protein</fullName>
    </recommendedName>
</protein>
<dbReference type="Pfam" id="PF06985">
    <property type="entry name" value="HET"/>
    <property type="match status" value="1"/>
</dbReference>
<feature type="domain" description="Heterokaryon incompatibility" evidence="2">
    <location>
        <begin position="63"/>
        <end position="196"/>
    </location>
</feature>
<sequence>MDLSGEASSRLHVQSMAYQHEPLNLSRAQIRLLRLFPPRGSTVTAQVAHFDFDEASPEYGPAYEAISYTWGEDVDGRTIQIAGRHLPVGDNLYRLLNILQHGGGGWLWIDQICIDQANPKERNHQVRMMHQIFTRALGVIAWLGDTADNSDIAMQCIADADDPNGYRAFPLLKATQAALVALVLRPYWSRLWILQEVIAAKTVQLMRGQKTVDWTYFETFFDFHHRFCVNYAPAFRNAHTIVRARSETEPRTLFTLLLRFTDRGCKDMRDKVYGLIGLVPYDVDLAIDYEKPIETVLFDVLRAIHGDPYHDHAFENFSYVSGLFYNLIEIALHLRRKLGVFSIEEEDLVKEILRKADPALLGEAGKLTQMEPESPVEFICERILRSSWIWDMQGDIETGGDRNRSETLPYDPTALIPALPRTDEPAQRRS</sequence>
<dbReference type="EMBL" id="JAKJXO020000005">
    <property type="protein sequence ID" value="KAL1604975.1"/>
    <property type="molecule type" value="Genomic_DNA"/>
</dbReference>
<name>A0ABR3RKK5_9PLEO</name>
<keyword evidence="4" id="KW-1185">Reference proteome</keyword>
<dbReference type="Proteomes" id="UP001521785">
    <property type="component" value="Unassembled WGS sequence"/>
</dbReference>
<evidence type="ECO:0000256" key="1">
    <source>
        <dbReference type="SAM" id="MobiDB-lite"/>
    </source>
</evidence>
<dbReference type="InterPro" id="IPR052895">
    <property type="entry name" value="HetReg/Transcr_Mod"/>
</dbReference>
<evidence type="ECO:0000313" key="4">
    <source>
        <dbReference type="Proteomes" id="UP001521785"/>
    </source>
</evidence>
<dbReference type="InterPro" id="IPR010730">
    <property type="entry name" value="HET"/>
</dbReference>
<comment type="caution">
    <text evidence="3">The sequence shown here is derived from an EMBL/GenBank/DDBJ whole genome shotgun (WGS) entry which is preliminary data.</text>
</comment>
<proteinExistence type="predicted"/>
<feature type="region of interest" description="Disordered" evidence="1">
    <location>
        <begin position="399"/>
        <end position="430"/>
    </location>
</feature>
<reference evidence="3 4" key="1">
    <citation type="submission" date="2024-02" db="EMBL/GenBank/DDBJ databases">
        <title>De novo assembly and annotation of 12 fungi associated with fruit tree decline syndrome in Ontario, Canada.</title>
        <authorList>
            <person name="Sulman M."/>
            <person name="Ellouze W."/>
            <person name="Ilyukhin E."/>
        </authorList>
    </citation>
    <scope>NUCLEOTIDE SEQUENCE [LARGE SCALE GENOMIC DNA]</scope>
    <source>
        <strain evidence="3 4">M42-189</strain>
    </source>
</reference>
<evidence type="ECO:0000313" key="3">
    <source>
        <dbReference type="EMBL" id="KAL1604975.1"/>
    </source>
</evidence>
<gene>
    <name evidence="3" type="ORF">SLS60_004516</name>
</gene>
<dbReference type="PANTHER" id="PTHR24148:SF73">
    <property type="entry name" value="HET DOMAIN PROTEIN (AFU_ORTHOLOGUE AFUA_8G01020)"/>
    <property type="match status" value="1"/>
</dbReference>